<dbReference type="KEGG" id="sbat:G4Z16_02215"/>
<dbReference type="AlphaFoldDB" id="A0A7T1T2V2"/>
<reference evidence="5" key="1">
    <citation type="submission" date="2020-02" db="EMBL/GenBank/DDBJ databases">
        <title>Streptomyces sp. ASO4wet.</title>
        <authorList>
            <person name="Risdian C."/>
            <person name="Landwehr W."/>
            <person name="Schupp P."/>
            <person name="Wink J."/>
        </authorList>
    </citation>
    <scope>NUCLEOTIDE SEQUENCE [LARGE SCALE GENOMIC DNA]</scope>
    <source>
        <strain evidence="5">ASO4wet</strain>
    </source>
</reference>
<evidence type="ECO:0000259" key="3">
    <source>
        <dbReference type="Pfam" id="PF13427"/>
    </source>
</evidence>
<protein>
    <submittedName>
        <fullName evidence="4">DUF4111 domain-containing protein</fullName>
    </submittedName>
</protein>
<dbReference type="EMBL" id="CP048882">
    <property type="protein sequence ID" value="QPP05399.1"/>
    <property type="molecule type" value="Genomic_DNA"/>
</dbReference>
<dbReference type="InterPro" id="IPR043519">
    <property type="entry name" value="NT_sf"/>
</dbReference>
<evidence type="ECO:0000313" key="4">
    <source>
        <dbReference type="EMBL" id="QPP05399.1"/>
    </source>
</evidence>
<proteinExistence type="predicted"/>
<feature type="domain" description="Polymerase nucleotidyl transferase" evidence="2">
    <location>
        <begin position="58"/>
        <end position="90"/>
    </location>
</feature>
<sequence length="296" mass="32026">MSSGITRVRAPGFAGREGGADTVRVITSPHDRRPLPAELRAYLDQLVEHTRSVCGTHLASVIAVGSLALDDYRHGRSDVDVTVVVDDSLPASAVHDLAEVLAHPRLPCPAPGLELVVYGQEFAGRPSGEGGYLLDLNTGPLLPEKAGFDAAGSPAFWYVIDRSVAHQAGLTLFGYPARDVIAEPERPELYAALRASIREHSDGEGHLADNRVLNGCRSVAFCRTGRWMAKRRAAKEVATHEEDFRPLIEAAVRSFERPRSASAALPTDEVRAFLARVRDRVEESAGQGSEPDRHAD</sequence>
<dbReference type="Pfam" id="PF01909">
    <property type="entry name" value="NTP_transf_2"/>
    <property type="match status" value="1"/>
</dbReference>
<dbReference type="Pfam" id="PF13427">
    <property type="entry name" value="AadA_C"/>
    <property type="match status" value="1"/>
</dbReference>
<gene>
    <name evidence="4" type="ORF">G4Z16_02215</name>
</gene>
<evidence type="ECO:0000313" key="5">
    <source>
        <dbReference type="Proteomes" id="UP000595046"/>
    </source>
</evidence>
<organism evidence="4 5">
    <name type="scientific">Streptomyces bathyalis</name>
    <dbReference type="NCBI Taxonomy" id="2710756"/>
    <lineage>
        <taxon>Bacteria</taxon>
        <taxon>Bacillati</taxon>
        <taxon>Actinomycetota</taxon>
        <taxon>Actinomycetes</taxon>
        <taxon>Kitasatosporales</taxon>
        <taxon>Streptomycetaceae</taxon>
        <taxon>Streptomyces</taxon>
    </lineage>
</organism>
<evidence type="ECO:0000259" key="2">
    <source>
        <dbReference type="Pfam" id="PF01909"/>
    </source>
</evidence>
<dbReference type="InterPro" id="IPR025184">
    <property type="entry name" value="AadA_C"/>
</dbReference>
<keyword evidence="1" id="KW-0808">Transferase</keyword>
<dbReference type="SUPFAM" id="SSF81301">
    <property type="entry name" value="Nucleotidyltransferase"/>
    <property type="match status" value="1"/>
</dbReference>
<feature type="domain" description="Adenylyltransferase AadA C-terminal" evidence="3">
    <location>
        <begin position="187"/>
        <end position="277"/>
    </location>
</feature>
<evidence type="ECO:0000256" key="1">
    <source>
        <dbReference type="ARBA" id="ARBA00022679"/>
    </source>
</evidence>
<name>A0A7T1T2V2_9ACTN</name>
<accession>A0A7T1T2V2</accession>
<dbReference type="InterPro" id="IPR002934">
    <property type="entry name" value="Polymerase_NTP_transf_dom"/>
</dbReference>
<keyword evidence="5" id="KW-1185">Reference proteome</keyword>
<dbReference type="GO" id="GO:0016779">
    <property type="term" value="F:nucleotidyltransferase activity"/>
    <property type="evidence" value="ECO:0007669"/>
    <property type="project" value="InterPro"/>
</dbReference>
<dbReference type="Proteomes" id="UP000595046">
    <property type="component" value="Chromosome"/>
</dbReference>